<evidence type="ECO:0000313" key="2">
    <source>
        <dbReference type="WBParaSite" id="PSU_v2.g1666.t1"/>
    </source>
</evidence>
<name>A0A914YH75_9BILA</name>
<dbReference type="AlphaFoldDB" id="A0A914YH75"/>
<organism evidence="1 2">
    <name type="scientific">Panagrolaimus superbus</name>
    <dbReference type="NCBI Taxonomy" id="310955"/>
    <lineage>
        <taxon>Eukaryota</taxon>
        <taxon>Metazoa</taxon>
        <taxon>Ecdysozoa</taxon>
        <taxon>Nematoda</taxon>
        <taxon>Chromadorea</taxon>
        <taxon>Rhabditida</taxon>
        <taxon>Tylenchina</taxon>
        <taxon>Panagrolaimomorpha</taxon>
        <taxon>Panagrolaimoidea</taxon>
        <taxon>Panagrolaimidae</taxon>
        <taxon>Panagrolaimus</taxon>
    </lineage>
</organism>
<reference evidence="2" key="1">
    <citation type="submission" date="2022-11" db="UniProtKB">
        <authorList>
            <consortium name="WormBaseParasite"/>
        </authorList>
    </citation>
    <scope>IDENTIFICATION</scope>
</reference>
<keyword evidence="1" id="KW-1185">Reference proteome</keyword>
<sequence>MNQVNQVNPPFQLYEIHIFDGDETKLVPGMRVRISTGAIFTLDSIPFPDRTDPQCKKLNLKAGQKFRKKVRKLIELHNKYLQVLANMNH</sequence>
<protein>
    <submittedName>
        <fullName evidence="2">Uncharacterized protein</fullName>
    </submittedName>
</protein>
<dbReference type="Proteomes" id="UP000887577">
    <property type="component" value="Unplaced"/>
</dbReference>
<proteinExistence type="predicted"/>
<evidence type="ECO:0000313" key="1">
    <source>
        <dbReference type="Proteomes" id="UP000887577"/>
    </source>
</evidence>
<accession>A0A914YH75</accession>
<dbReference type="WBParaSite" id="PSU_v2.g1666.t1">
    <property type="protein sequence ID" value="PSU_v2.g1666.t1"/>
    <property type="gene ID" value="PSU_v2.g1666"/>
</dbReference>